<sequence length="291" mass="32763">MSRPETALRCVESLAQQTHPPDLVVVAINDPTDGTIEALTKITDLPFRLNLHHMASNRGNAGGIEEAMEIAFHSGVDAAWILDDDSWPQKGALQAIHESGFQPEIVKHAQQLDPATSRLTWPLPFFDENRNWKLAWKPEDLPNQLVCNTTAAWTGAVITRKIYEDVGPVNGELFIRGEDEEYPWRIGKAGYRFQLVKNAIMDHPGPKNLLKWSFLGKNLFFEKKLPDWKLHYKVRNMVWLKKKQSGNLKALMMALSYLGVAILIDGPGRIPLLIRAISDGWKGKLGKIPTT</sequence>
<organism evidence="5 6">
    <name type="scientific">Luteolibacter pohnpeiensis</name>
    <dbReference type="NCBI Taxonomy" id="454153"/>
    <lineage>
        <taxon>Bacteria</taxon>
        <taxon>Pseudomonadati</taxon>
        <taxon>Verrucomicrobiota</taxon>
        <taxon>Verrucomicrobiia</taxon>
        <taxon>Verrucomicrobiales</taxon>
        <taxon>Verrucomicrobiaceae</taxon>
        <taxon>Luteolibacter</taxon>
    </lineage>
</organism>
<dbReference type="Proteomes" id="UP000603141">
    <property type="component" value="Unassembled WGS sequence"/>
</dbReference>
<dbReference type="InterPro" id="IPR029044">
    <property type="entry name" value="Nucleotide-diphossugar_trans"/>
</dbReference>
<reference evidence="5" key="1">
    <citation type="submission" date="2021-01" db="EMBL/GenBank/DDBJ databases">
        <title>Modified the classification status of verrucomicrobia.</title>
        <authorList>
            <person name="Feng X."/>
        </authorList>
    </citation>
    <scope>NUCLEOTIDE SEQUENCE</scope>
    <source>
        <strain evidence="5">KCTC 22041</strain>
    </source>
</reference>
<dbReference type="AlphaFoldDB" id="A0A934VW63"/>
<keyword evidence="2" id="KW-0328">Glycosyltransferase</keyword>
<dbReference type="SUPFAM" id="SSF53448">
    <property type="entry name" value="Nucleotide-diphospho-sugar transferases"/>
    <property type="match status" value="1"/>
</dbReference>
<comment type="similarity">
    <text evidence="1">Belongs to the glycosyltransferase 2 family.</text>
</comment>
<evidence type="ECO:0000256" key="2">
    <source>
        <dbReference type="ARBA" id="ARBA00022676"/>
    </source>
</evidence>
<dbReference type="Pfam" id="PF00535">
    <property type="entry name" value="Glycos_transf_2"/>
    <property type="match status" value="1"/>
</dbReference>
<dbReference type="InterPro" id="IPR001173">
    <property type="entry name" value="Glyco_trans_2-like"/>
</dbReference>
<evidence type="ECO:0000256" key="3">
    <source>
        <dbReference type="ARBA" id="ARBA00022679"/>
    </source>
</evidence>
<dbReference type="PANTHER" id="PTHR43179:SF12">
    <property type="entry name" value="GALACTOFURANOSYLTRANSFERASE GLFT2"/>
    <property type="match status" value="1"/>
</dbReference>
<accession>A0A934VW63</accession>
<dbReference type="PANTHER" id="PTHR43179">
    <property type="entry name" value="RHAMNOSYLTRANSFERASE WBBL"/>
    <property type="match status" value="1"/>
</dbReference>
<feature type="domain" description="Glycosyltransferase 2-like" evidence="4">
    <location>
        <begin position="4"/>
        <end position="96"/>
    </location>
</feature>
<name>A0A934VW63_9BACT</name>
<protein>
    <submittedName>
        <fullName evidence="5">Glycosyltransferase</fullName>
    </submittedName>
</protein>
<dbReference type="GO" id="GO:0016757">
    <property type="term" value="F:glycosyltransferase activity"/>
    <property type="evidence" value="ECO:0007669"/>
    <property type="project" value="UniProtKB-KW"/>
</dbReference>
<evidence type="ECO:0000256" key="1">
    <source>
        <dbReference type="ARBA" id="ARBA00006739"/>
    </source>
</evidence>
<dbReference type="EMBL" id="JAENIJ010000011">
    <property type="protein sequence ID" value="MBK1882488.1"/>
    <property type="molecule type" value="Genomic_DNA"/>
</dbReference>
<keyword evidence="3" id="KW-0808">Transferase</keyword>
<evidence type="ECO:0000313" key="5">
    <source>
        <dbReference type="EMBL" id="MBK1882488.1"/>
    </source>
</evidence>
<keyword evidence="6" id="KW-1185">Reference proteome</keyword>
<evidence type="ECO:0000259" key="4">
    <source>
        <dbReference type="Pfam" id="PF00535"/>
    </source>
</evidence>
<gene>
    <name evidence="5" type="ORF">JIN85_08680</name>
</gene>
<dbReference type="Gene3D" id="3.90.550.10">
    <property type="entry name" value="Spore Coat Polysaccharide Biosynthesis Protein SpsA, Chain A"/>
    <property type="match status" value="1"/>
</dbReference>
<comment type="caution">
    <text evidence="5">The sequence shown here is derived from an EMBL/GenBank/DDBJ whole genome shotgun (WGS) entry which is preliminary data.</text>
</comment>
<evidence type="ECO:0000313" key="6">
    <source>
        <dbReference type="Proteomes" id="UP000603141"/>
    </source>
</evidence>
<proteinExistence type="inferred from homology"/>